<comment type="caution">
    <text evidence="1">The sequence shown here is derived from an EMBL/GenBank/DDBJ whole genome shotgun (WGS) entry which is preliminary data.</text>
</comment>
<evidence type="ECO:0000313" key="2">
    <source>
        <dbReference type="Proteomes" id="UP000625711"/>
    </source>
</evidence>
<accession>A0A834M328</accession>
<name>A0A834M328_RHYFE</name>
<evidence type="ECO:0000313" key="1">
    <source>
        <dbReference type="EMBL" id="KAF7263309.1"/>
    </source>
</evidence>
<sequence>MSNHQFSLNNMPLARKEWGNKAMITNHSTVKDNNAE</sequence>
<dbReference type="AlphaFoldDB" id="A0A834M328"/>
<dbReference type="Proteomes" id="UP000625711">
    <property type="component" value="Unassembled WGS sequence"/>
</dbReference>
<reference evidence="1" key="1">
    <citation type="submission" date="2020-08" db="EMBL/GenBank/DDBJ databases">
        <title>Genome sequencing and assembly of the red palm weevil Rhynchophorus ferrugineus.</title>
        <authorList>
            <person name="Dias G.B."/>
            <person name="Bergman C.M."/>
            <person name="Manee M."/>
        </authorList>
    </citation>
    <scope>NUCLEOTIDE SEQUENCE</scope>
    <source>
        <strain evidence="1">AA-2017</strain>
        <tissue evidence="1">Whole larva</tissue>
    </source>
</reference>
<organism evidence="1 2">
    <name type="scientific">Rhynchophorus ferrugineus</name>
    <name type="common">Red palm weevil</name>
    <name type="synonym">Curculio ferrugineus</name>
    <dbReference type="NCBI Taxonomy" id="354439"/>
    <lineage>
        <taxon>Eukaryota</taxon>
        <taxon>Metazoa</taxon>
        <taxon>Ecdysozoa</taxon>
        <taxon>Arthropoda</taxon>
        <taxon>Hexapoda</taxon>
        <taxon>Insecta</taxon>
        <taxon>Pterygota</taxon>
        <taxon>Neoptera</taxon>
        <taxon>Endopterygota</taxon>
        <taxon>Coleoptera</taxon>
        <taxon>Polyphaga</taxon>
        <taxon>Cucujiformia</taxon>
        <taxon>Curculionidae</taxon>
        <taxon>Dryophthorinae</taxon>
        <taxon>Rhynchophorus</taxon>
    </lineage>
</organism>
<proteinExistence type="predicted"/>
<dbReference type="EMBL" id="JAACXV010022342">
    <property type="protein sequence ID" value="KAF7263309.1"/>
    <property type="molecule type" value="Genomic_DNA"/>
</dbReference>
<gene>
    <name evidence="1" type="ORF">GWI33_003055</name>
</gene>
<feature type="non-terminal residue" evidence="1">
    <location>
        <position position="36"/>
    </location>
</feature>
<protein>
    <submittedName>
        <fullName evidence="1">Uncharacterized protein</fullName>
    </submittedName>
</protein>
<keyword evidence="2" id="KW-1185">Reference proteome</keyword>